<reference evidence="10 11" key="1">
    <citation type="submission" date="2020-01" db="EMBL/GenBank/DDBJ databases">
        <title>Jiella pacifica sp. nov.</title>
        <authorList>
            <person name="Xue Z."/>
            <person name="Zhu S."/>
            <person name="Chen J."/>
            <person name="Yang J."/>
        </authorList>
    </citation>
    <scope>NUCLEOTIDE SEQUENCE [LARGE SCALE GENOMIC DNA]</scope>
    <source>
        <strain evidence="10 11">40Bstr34</strain>
    </source>
</reference>
<dbReference type="PANTHER" id="PTHR41523">
    <property type="entry name" value="TWO-COMPONENT SYSTEM SENSOR PROTEIN"/>
    <property type="match status" value="1"/>
</dbReference>
<feature type="transmembrane region" description="Helical" evidence="8">
    <location>
        <begin position="84"/>
        <end position="101"/>
    </location>
</feature>
<keyword evidence="4" id="KW-0808">Transferase</keyword>
<feature type="transmembrane region" description="Helical" evidence="8">
    <location>
        <begin position="51"/>
        <end position="72"/>
    </location>
</feature>
<dbReference type="PANTHER" id="PTHR41523:SF8">
    <property type="entry name" value="ETHYLENE RESPONSE SENSOR PROTEIN"/>
    <property type="match status" value="1"/>
</dbReference>
<dbReference type="InterPro" id="IPR005467">
    <property type="entry name" value="His_kinase_dom"/>
</dbReference>
<keyword evidence="11" id="KW-1185">Reference proteome</keyword>
<keyword evidence="7" id="KW-0067">ATP-binding</keyword>
<feature type="domain" description="Histidine kinase" evidence="9">
    <location>
        <begin position="141"/>
        <end position="330"/>
    </location>
</feature>
<dbReference type="SUPFAM" id="SSF55874">
    <property type="entry name" value="ATPase domain of HSP90 chaperone/DNA topoisomerase II/histidine kinase"/>
    <property type="match status" value="1"/>
</dbReference>
<dbReference type="RefSeq" id="WP_163461318.1">
    <property type="nucleotide sequence ID" value="NZ_JAAAMG010000002.1"/>
</dbReference>
<dbReference type="AlphaFoldDB" id="A0A6N9T0I9"/>
<comment type="caution">
    <text evidence="10">The sequence shown here is derived from an EMBL/GenBank/DDBJ whole genome shotgun (WGS) entry which is preliminary data.</text>
</comment>
<keyword evidence="6" id="KW-0418">Kinase</keyword>
<dbReference type="Gene3D" id="1.20.120.620">
    <property type="entry name" value="Backbone structure of the membrane domain of e. Coli histidine kinase receptor kdpd"/>
    <property type="match status" value="1"/>
</dbReference>
<dbReference type="InterPro" id="IPR011495">
    <property type="entry name" value="Sig_transdc_His_kin_sub2_dim/P"/>
</dbReference>
<evidence type="ECO:0000256" key="6">
    <source>
        <dbReference type="ARBA" id="ARBA00022777"/>
    </source>
</evidence>
<keyword evidence="5" id="KW-0547">Nucleotide-binding</keyword>
<dbReference type="InterPro" id="IPR038318">
    <property type="entry name" value="KdpD_sf"/>
</dbReference>
<protein>
    <recommendedName>
        <fullName evidence="2">histidine kinase</fullName>
        <ecNumber evidence="2">2.7.13.3</ecNumber>
    </recommendedName>
</protein>
<evidence type="ECO:0000256" key="7">
    <source>
        <dbReference type="ARBA" id="ARBA00022840"/>
    </source>
</evidence>
<evidence type="ECO:0000256" key="4">
    <source>
        <dbReference type="ARBA" id="ARBA00022679"/>
    </source>
</evidence>
<dbReference type="GO" id="GO:0005524">
    <property type="term" value="F:ATP binding"/>
    <property type="evidence" value="ECO:0007669"/>
    <property type="project" value="UniProtKB-KW"/>
</dbReference>
<evidence type="ECO:0000313" key="11">
    <source>
        <dbReference type="Proteomes" id="UP000469011"/>
    </source>
</evidence>
<evidence type="ECO:0000256" key="1">
    <source>
        <dbReference type="ARBA" id="ARBA00000085"/>
    </source>
</evidence>
<dbReference type="Pfam" id="PF02518">
    <property type="entry name" value="HATPase_c"/>
    <property type="match status" value="1"/>
</dbReference>
<dbReference type="EC" id="2.7.13.3" evidence="2"/>
<sequence>MKFALRRLTHIDLPQKAERYLPVMATQVLFAVICSAVSIGLRFIADLFMPGAGPFALTIPAVLVATLFGRWLCGAITETISSLYAWYFVLPVTGSFYFAVPADGPRVVVNMLSGYFVVALAEAFRRAVRHALADRDALLLELQHRVKNNFASIASVLRLQISATPSDDAKEELKAALGRVESFAQAYEFLYHDADYTGAVEMRGYLEGLCRALATSLGSARNVDIHCDAEAADIPRDRAILIGLLVNEVANNSVKHAFGASGGGQIQVRFRRDDEAFRVEVSDDGIGMSGKGRPGSLGMRLIRGLTAQANGTVEVDSGKGGTRHNFVFQR</sequence>
<dbReference type="EMBL" id="JAAAMG010000002">
    <property type="protein sequence ID" value="NDW03715.1"/>
    <property type="molecule type" value="Genomic_DNA"/>
</dbReference>
<dbReference type="Proteomes" id="UP000469011">
    <property type="component" value="Unassembled WGS sequence"/>
</dbReference>
<dbReference type="Pfam" id="PF07568">
    <property type="entry name" value="HisKA_2"/>
    <property type="match status" value="1"/>
</dbReference>
<proteinExistence type="predicted"/>
<keyword evidence="8" id="KW-1133">Transmembrane helix</keyword>
<dbReference type="InterPro" id="IPR003594">
    <property type="entry name" value="HATPase_dom"/>
</dbReference>
<organism evidence="10 11">
    <name type="scientific">Jiella pacifica</name>
    <dbReference type="NCBI Taxonomy" id="2696469"/>
    <lineage>
        <taxon>Bacteria</taxon>
        <taxon>Pseudomonadati</taxon>
        <taxon>Pseudomonadota</taxon>
        <taxon>Alphaproteobacteria</taxon>
        <taxon>Hyphomicrobiales</taxon>
        <taxon>Aurantimonadaceae</taxon>
        <taxon>Jiella</taxon>
    </lineage>
</organism>
<accession>A0A6N9T0I9</accession>
<evidence type="ECO:0000256" key="3">
    <source>
        <dbReference type="ARBA" id="ARBA00022553"/>
    </source>
</evidence>
<dbReference type="Gene3D" id="3.30.565.10">
    <property type="entry name" value="Histidine kinase-like ATPase, C-terminal domain"/>
    <property type="match status" value="1"/>
</dbReference>
<dbReference type="PROSITE" id="PS50109">
    <property type="entry name" value="HIS_KIN"/>
    <property type="match status" value="1"/>
</dbReference>
<evidence type="ECO:0000259" key="9">
    <source>
        <dbReference type="PROSITE" id="PS50109"/>
    </source>
</evidence>
<feature type="transmembrane region" description="Helical" evidence="8">
    <location>
        <begin position="20"/>
        <end position="45"/>
    </location>
</feature>
<evidence type="ECO:0000313" key="10">
    <source>
        <dbReference type="EMBL" id="NDW03715.1"/>
    </source>
</evidence>
<comment type="catalytic activity">
    <reaction evidence="1">
        <text>ATP + protein L-histidine = ADP + protein N-phospho-L-histidine.</text>
        <dbReference type="EC" id="2.7.13.3"/>
    </reaction>
</comment>
<gene>
    <name evidence="10" type="ORF">GTK09_04675</name>
</gene>
<name>A0A6N9T0I9_9HYPH</name>
<evidence type="ECO:0000256" key="2">
    <source>
        <dbReference type="ARBA" id="ARBA00012438"/>
    </source>
</evidence>
<dbReference type="GO" id="GO:0004673">
    <property type="term" value="F:protein histidine kinase activity"/>
    <property type="evidence" value="ECO:0007669"/>
    <property type="project" value="UniProtKB-EC"/>
</dbReference>
<keyword evidence="8" id="KW-0812">Transmembrane</keyword>
<keyword evidence="3" id="KW-0597">Phosphoprotein</keyword>
<keyword evidence="8" id="KW-0472">Membrane</keyword>
<evidence type="ECO:0000256" key="8">
    <source>
        <dbReference type="SAM" id="Phobius"/>
    </source>
</evidence>
<evidence type="ECO:0000256" key="5">
    <source>
        <dbReference type="ARBA" id="ARBA00022741"/>
    </source>
</evidence>
<dbReference type="InterPro" id="IPR036890">
    <property type="entry name" value="HATPase_C_sf"/>
</dbReference>